<evidence type="ECO:0000256" key="5">
    <source>
        <dbReference type="PROSITE-ProRule" id="PRU00042"/>
    </source>
</evidence>
<dbReference type="InterPro" id="IPR036236">
    <property type="entry name" value="Znf_C2H2_sf"/>
</dbReference>
<dbReference type="GO" id="GO:0000981">
    <property type="term" value="F:DNA-binding transcription factor activity, RNA polymerase II-specific"/>
    <property type="evidence" value="ECO:0007669"/>
    <property type="project" value="TreeGrafter"/>
</dbReference>
<keyword evidence="2" id="KW-0677">Repeat</keyword>
<keyword evidence="9" id="KW-1185">Reference proteome</keyword>
<dbReference type="eggNOG" id="KOG1721">
    <property type="taxonomic scope" value="Eukaryota"/>
</dbReference>
<dbReference type="Pfam" id="PF01352">
    <property type="entry name" value="KRAB"/>
    <property type="match status" value="1"/>
</dbReference>
<dbReference type="InterPro" id="IPR036051">
    <property type="entry name" value="KRAB_dom_sf"/>
</dbReference>
<reference evidence="8 9" key="1">
    <citation type="journal article" date="2013" name="Nat. Commun.">
        <title>Genome analysis reveals insights into physiology and longevity of the Brandt's bat Myotis brandtii.</title>
        <authorList>
            <person name="Seim I."/>
            <person name="Fang X."/>
            <person name="Xiong Z."/>
            <person name="Lobanov A.V."/>
            <person name="Huang Z."/>
            <person name="Ma S."/>
            <person name="Feng Y."/>
            <person name="Turanov A.A."/>
            <person name="Zhu Y."/>
            <person name="Lenz T.L."/>
            <person name="Gerashchenko M.V."/>
            <person name="Fan D."/>
            <person name="Hee Yim S."/>
            <person name="Yao X."/>
            <person name="Jordan D."/>
            <person name="Xiong Y."/>
            <person name="Ma Y."/>
            <person name="Lyapunov A.N."/>
            <person name="Chen G."/>
            <person name="Kulakova O.I."/>
            <person name="Sun Y."/>
            <person name="Lee S.G."/>
            <person name="Bronson R.T."/>
            <person name="Moskalev A.A."/>
            <person name="Sunyaev S.R."/>
            <person name="Zhang G."/>
            <person name="Krogh A."/>
            <person name="Wang J."/>
            <person name="Gladyshev V.N."/>
        </authorList>
    </citation>
    <scope>NUCLEOTIDE SEQUENCE [LARGE SCALE GENOMIC DNA]</scope>
</reference>
<evidence type="ECO:0000259" key="6">
    <source>
        <dbReference type="PROSITE" id="PS50157"/>
    </source>
</evidence>
<dbReference type="PROSITE" id="PS50157">
    <property type="entry name" value="ZINC_FINGER_C2H2_2"/>
    <property type="match status" value="3"/>
</dbReference>
<evidence type="ECO:0000256" key="1">
    <source>
        <dbReference type="ARBA" id="ARBA00022723"/>
    </source>
</evidence>
<evidence type="ECO:0000313" key="8">
    <source>
        <dbReference type="EMBL" id="EPQ04890.1"/>
    </source>
</evidence>
<keyword evidence="1" id="KW-0479">Metal-binding</keyword>
<dbReference type="SUPFAM" id="SSF109640">
    <property type="entry name" value="KRAB domain (Kruppel-associated box)"/>
    <property type="match status" value="1"/>
</dbReference>
<dbReference type="SUPFAM" id="SSF57667">
    <property type="entry name" value="beta-beta-alpha zinc fingers"/>
    <property type="match status" value="2"/>
</dbReference>
<evidence type="ECO:0000259" key="7">
    <source>
        <dbReference type="PROSITE" id="PS50805"/>
    </source>
</evidence>
<feature type="domain" description="KRAB" evidence="7">
    <location>
        <begin position="14"/>
        <end position="93"/>
    </location>
</feature>
<dbReference type="GO" id="GO:0000977">
    <property type="term" value="F:RNA polymerase II transcription regulatory region sequence-specific DNA binding"/>
    <property type="evidence" value="ECO:0007669"/>
    <property type="project" value="TreeGrafter"/>
</dbReference>
<dbReference type="GO" id="GO:0008270">
    <property type="term" value="F:zinc ion binding"/>
    <property type="evidence" value="ECO:0007669"/>
    <property type="project" value="UniProtKB-KW"/>
</dbReference>
<dbReference type="EMBL" id="KE161681">
    <property type="protein sequence ID" value="EPQ04890.1"/>
    <property type="molecule type" value="Genomic_DNA"/>
</dbReference>
<keyword evidence="4" id="KW-0862">Zinc</keyword>
<dbReference type="Gene3D" id="3.30.160.60">
    <property type="entry name" value="Classic Zinc Finger"/>
    <property type="match status" value="3"/>
</dbReference>
<dbReference type="PROSITE" id="PS50805">
    <property type="entry name" value="KRAB"/>
    <property type="match status" value="1"/>
</dbReference>
<proteinExistence type="predicted"/>
<evidence type="ECO:0000256" key="4">
    <source>
        <dbReference type="ARBA" id="ARBA00022833"/>
    </source>
</evidence>
<sequence length="446" mass="50191">MAAPPLRRPAEVGVTFEDIALYFSREEWSLLDEGQRQLYLNVMLENFELISSLGCCCGAENEEAVTEQNFFVRVSQARNPQLPLSSQKSHPCESCGLVLGNIFHVTELQGTQHGQIMLRCGACAKWFYFSVNIHQWHVREKTFIRGVDRISLANSCNFNGSQNWFTCGEVGQGVLTESGQLHLKATQTRDHPNAISTRGITFQRTKNYYARKESKKDITCTHTFIQEKDVNVGSGCFVCSDCGKYFTKFSSFYLLQQGHTGERPYQCSEYGKAFSNSNSLGEYEALHTEERHYEYSEYGKAFSNSNSLGEYEALHTEERPYERSEGLITAVNVGNLLSFCLTFTVIRGFTQEKSHINAMNVGNLLARSVTFFLIRAFTLKKSLIYVVNVGKLTTLSLNFVVIKECTLEKGLFTAVNVGNLLPGEVHFLIIGEFIEEKSLINAVNVG</sequence>
<dbReference type="GO" id="GO:0005634">
    <property type="term" value="C:nucleus"/>
    <property type="evidence" value="ECO:0007669"/>
    <property type="project" value="TreeGrafter"/>
</dbReference>
<dbReference type="PANTHER" id="PTHR24381:SF304">
    <property type="entry name" value="ZINC FINGER PROTEIN 587B"/>
    <property type="match status" value="1"/>
</dbReference>
<feature type="domain" description="C2H2-type" evidence="6">
    <location>
        <begin position="293"/>
        <end position="320"/>
    </location>
</feature>
<feature type="domain" description="C2H2-type" evidence="6">
    <location>
        <begin position="265"/>
        <end position="292"/>
    </location>
</feature>
<dbReference type="PANTHER" id="PTHR24381">
    <property type="entry name" value="ZINC FINGER PROTEIN"/>
    <property type="match status" value="1"/>
</dbReference>
<accession>S7MN65</accession>
<dbReference type="Proteomes" id="UP000052978">
    <property type="component" value="Unassembled WGS sequence"/>
</dbReference>
<keyword evidence="3 5" id="KW-0863">Zinc-finger</keyword>
<protein>
    <submittedName>
        <fullName evidence="8">Zinc finger protein 417</fullName>
    </submittedName>
</protein>
<organism evidence="8 9">
    <name type="scientific">Myotis brandtii</name>
    <name type="common">Brandt's bat</name>
    <dbReference type="NCBI Taxonomy" id="109478"/>
    <lineage>
        <taxon>Eukaryota</taxon>
        <taxon>Metazoa</taxon>
        <taxon>Chordata</taxon>
        <taxon>Craniata</taxon>
        <taxon>Vertebrata</taxon>
        <taxon>Euteleostomi</taxon>
        <taxon>Mammalia</taxon>
        <taxon>Eutheria</taxon>
        <taxon>Laurasiatheria</taxon>
        <taxon>Chiroptera</taxon>
        <taxon>Yangochiroptera</taxon>
        <taxon>Vespertilionidae</taxon>
        <taxon>Myotis</taxon>
    </lineage>
</organism>
<evidence type="ECO:0000313" key="9">
    <source>
        <dbReference type="Proteomes" id="UP000052978"/>
    </source>
</evidence>
<dbReference type="AlphaFoldDB" id="S7MN65"/>
<evidence type="ECO:0000256" key="3">
    <source>
        <dbReference type="ARBA" id="ARBA00022771"/>
    </source>
</evidence>
<dbReference type="InterPro" id="IPR013087">
    <property type="entry name" value="Znf_C2H2_type"/>
</dbReference>
<gene>
    <name evidence="8" type="ORF">D623_10002092</name>
</gene>
<dbReference type="Gene3D" id="6.10.140.140">
    <property type="match status" value="1"/>
</dbReference>
<dbReference type="InterPro" id="IPR001909">
    <property type="entry name" value="KRAB"/>
</dbReference>
<feature type="domain" description="C2H2-type" evidence="6">
    <location>
        <begin position="237"/>
        <end position="264"/>
    </location>
</feature>
<name>S7MN65_MYOBR</name>
<dbReference type="CDD" id="cd07765">
    <property type="entry name" value="KRAB_A-box"/>
    <property type="match status" value="1"/>
</dbReference>
<evidence type="ECO:0000256" key="2">
    <source>
        <dbReference type="ARBA" id="ARBA00022737"/>
    </source>
</evidence>
<dbReference type="SMART" id="SM00349">
    <property type="entry name" value="KRAB"/>
    <property type="match status" value="1"/>
</dbReference>